<keyword evidence="4" id="KW-0720">Serine protease</keyword>
<evidence type="ECO:0000256" key="5">
    <source>
        <dbReference type="SAM" id="SignalP"/>
    </source>
</evidence>
<dbReference type="InterPro" id="IPR005151">
    <property type="entry name" value="Tail-specific_protease"/>
</dbReference>
<evidence type="ECO:0008006" key="10">
    <source>
        <dbReference type="Google" id="ProtNLM"/>
    </source>
</evidence>
<evidence type="ECO:0000256" key="2">
    <source>
        <dbReference type="ARBA" id="ARBA00022670"/>
    </source>
</evidence>
<evidence type="ECO:0000313" key="8">
    <source>
        <dbReference type="EMBL" id="GIL40782.1"/>
    </source>
</evidence>
<feature type="domain" description="PDZ" evidence="6">
    <location>
        <begin position="34"/>
        <end position="101"/>
    </location>
</feature>
<gene>
    <name evidence="8" type="ORF">TMPK1_30190</name>
</gene>
<organism evidence="8 9">
    <name type="scientific">Roseiterribacter gracilis</name>
    <dbReference type="NCBI Taxonomy" id="2812848"/>
    <lineage>
        <taxon>Bacteria</taxon>
        <taxon>Pseudomonadati</taxon>
        <taxon>Pseudomonadota</taxon>
        <taxon>Alphaproteobacteria</taxon>
        <taxon>Rhodospirillales</taxon>
        <taxon>Roseiterribacteraceae</taxon>
        <taxon>Roseiterribacter</taxon>
    </lineage>
</organism>
<dbReference type="EMBL" id="BOPV01000001">
    <property type="protein sequence ID" value="GIL40782.1"/>
    <property type="molecule type" value="Genomic_DNA"/>
</dbReference>
<dbReference type="RefSeq" id="WP_420243978.1">
    <property type="nucleotide sequence ID" value="NZ_BOPV01000001.1"/>
</dbReference>
<dbReference type="GO" id="GO:0004175">
    <property type="term" value="F:endopeptidase activity"/>
    <property type="evidence" value="ECO:0007669"/>
    <property type="project" value="TreeGrafter"/>
</dbReference>
<accession>A0A8S8XFK1</accession>
<dbReference type="PANTHER" id="PTHR32060:SF30">
    <property type="entry name" value="CARBOXY-TERMINAL PROCESSING PROTEASE CTPA"/>
    <property type="match status" value="1"/>
</dbReference>
<dbReference type="SMART" id="SM00245">
    <property type="entry name" value="TSPc"/>
    <property type="match status" value="1"/>
</dbReference>
<dbReference type="SUPFAM" id="SSF50156">
    <property type="entry name" value="PDZ domain-like"/>
    <property type="match status" value="1"/>
</dbReference>
<dbReference type="InterPro" id="IPR036034">
    <property type="entry name" value="PDZ_sf"/>
</dbReference>
<name>A0A8S8XFK1_9PROT</name>
<dbReference type="PANTHER" id="PTHR32060">
    <property type="entry name" value="TAIL-SPECIFIC PROTEASE"/>
    <property type="match status" value="1"/>
</dbReference>
<comment type="caution">
    <text evidence="8">The sequence shown here is derived from an EMBL/GenBank/DDBJ whole genome shotgun (WGS) entry which is preliminary data.</text>
</comment>
<comment type="similarity">
    <text evidence="1">Belongs to the peptidase S41A family.</text>
</comment>
<dbReference type="Gene3D" id="2.30.42.10">
    <property type="match status" value="1"/>
</dbReference>
<dbReference type="SMART" id="SM00228">
    <property type="entry name" value="PDZ"/>
    <property type="match status" value="1"/>
</dbReference>
<evidence type="ECO:0000313" key="9">
    <source>
        <dbReference type="Proteomes" id="UP000681075"/>
    </source>
</evidence>
<dbReference type="CDD" id="cd07560">
    <property type="entry name" value="Peptidase_S41_CPP"/>
    <property type="match status" value="1"/>
</dbReference>
<dbReference type="GO" id="GO:0008236">
    <property type="term" value="F:serine-type peptidase activity"/>
    <property type="evidence" value="ECO:0007669"/>
    <property type="project" value="UniProtKB-KW"/>
</dbReference>
<evidence type="ECO:0000259" key="7">
    <source>
        <dbReference type="SMART" id="SM00245"/>
    </source>
</evidence>
<dbReference type="InterPro" id="IPR041489">
    <property type="entry name" value="PDZ_6"/>
</dbReference>
<dbReference type="Pfam" id="PF17820">
    <property type="entry name" value="PDZ_6"/>
    <property type="match status" value="1"/>
</dbReference>
<evidence type="ECO:0000256" key="4">
    <source>
        <dbReference type="ARBA" id="ARBA00022825"/>
    </source>
</evidence>
<dbReference type="GO" id="GO:0007165">
    <property type="term" value="P:signal transduction"/>
    <property type="evidence" value="ECO:0007669"/>
    <property type="project" value="TreeGrafter"/>
</dbReference>
<dbReference type="GO" id="GO:0030288">
    <property type="term" value="C:outer membrane-bounded periplasmic space"/>
    <property type="evidence" value="ECO:0007669"/>
    <property type="project" value="TreeGrafter"/>
</dbReference>
<feature type="chain" id="PRO_5035761564" description="PDZ domain-containing protein" evidence="5">
    <location>
        <begin position="21"/>
        <end position="312"/>
    </location>
</feature>
<evidence type="ECO:0000256" key="3">
    <source>
        <dbReference type="ARBA" id="ARBA00022801"/>
    </source>
</evidence>
<dbReference type="Pfam" id="PF03572">
    <property type="entry name" value="Peptidase_S41"/>
    <property type="match status" value="1"/>
</dbReference>
<keyword evidence="3" id="KW-0378">Hydrolase</keyword>
<keyword evidence="9" id="KW-1185">Reference proteome</keyword>
<dbReference type="InterPro" id="IPR029045">
    <property type="entry name" value="ClpP/crotonase-like_dom_sf"/>
</dbReference>
<dbReference type="InterPro" id="IPR004447">
    <property type="entry name" value="Peptidase_S41A"/>
</dbReference>
<feature type="signal peptide" evidence="5">
    <location>
        <begin position="1"/>
        <end position="20"/>
    </location>
</feature>
<dbReference type="AlphaFoldDB" id="A0A8S8XFK1"/>
<dbReference type="InterPro" id="IPR001478">
    <property type="entry name" value="PDZ"/>
</dbReference>
<dbReference type="Proteomes" id="UP000681075">
    <property type="component" value="Unassembled WGS sequence"/>
</dbReference>
<proteinExistence type="inferred from homology"/>
<sequence length="312" mass="33157">MFHILILTAALVAAANGAAAAEQQLFSGVPDTWRGVGIEFRDEQPVIARLMEHMNAEAAGVRVGDRVLAIAGEPVATSREAIAKIKIASPSPVRLTVQAPGAAPREVEVAPAAMTDVRWTMLEDGVAYLRIRRFDDDSATHLRAAIRQARVRGARAWVLDLCSNAGGSLDATVAVARLFLDRGTIVTVRGRRDEAAETYEAHGPDVLHNMPLVVTIDARTNGAAEIVAAALRDNGRAKLVGLPSFGDSALQAHLPVPGKDGMRLVVARAYTPTGASFQRVGIKPDVELDAGASYDAIQARAEELVRAQRAGR</sequence>
<evidence type="ECO:0000256" key="1">
    <source>
        <dbReference type="ARBA" id="ARBA00009179"/>
    </source>
</evidence>
<dbReference type="SUPFAM" id="SSF52096">
    <property type="entry name" value="ClpP/crotonase"/>
    <property type="match status" value="1"/>
</dbReference>
<keyword evidence="5" id="KW-0732">Signal</keyword>
<dbReference type="Gene3D" id="3.90.226.10">
    <property type="entry name" value="2-enoyl-CoA Hydratase, Chain A, domain 1"/>
    <property type="match status" value="1"/>
</dbReference>
<keyword evidence="2" id="KW-0645">Protease</keyword>
<feature type="domain" description="Tail specific protease" evidence="7">
    <location>
        <begin position="90"/>
        <end position="289"/>
    </location>
</feature>
<dbReference type="Gene3D" id="3.30.750.44">
    <property type="match status" value="1"/>
</dbReference>
<protein>
    <recommendedName>
        <fullName evidence="10">PDZ domain-containing protein</fullName>
    </recommendedName>
</protein>
<evidence type="ECO:0000259" key="6">
    <source>
        <dbReference type="SMART" id="SM00228"/>
    </source>
</evidence>
<dbReference type="GO" id="GO:0006508">
    <property type="term" value="P:proteolysis"/>
    <property type="evidence" value="ECO:0007669"/>
    <property type="project" value="UniProtKB-KW"/>
</dbReference>
<reference evidence="8" key="1">
    <citation type="submission" date="2021-02" db="EMBL/GenBank/DDBJ databases">
        <title>Genome sequence of Rhodospirillales sp. strain TMPK1 isolated from soil.</title>
        <authorList>
            <person name="Nakai R."/>
            <person name="Kusada H."/>
            <person name="Tamaki H."/>
        </authorList>
    </citation>
    <scope>NUCLEOTIDE SEQUENCE</scope>
    <source>
        <strain evidence="8">TMPK1</strain>
    </source>
</reference>